<evidence type="ECO:0000256" key="1">
    <source>
        <dbReference type="ARBA" id="ARBA00011073"/>
    </source>
</evidence>
<dbReference type="InterPro" id="IPR023828">
    <property type="entry name" value="Peptidase_S8_Ser-AS"/>
</dbReference>
<accession>A0A4P7BZB0</accession>
<evidence type="ECO:0000259" key="9">
    <source>
        <dbReference type="Pfam" id="PF00082"/>
    </source>
</evidence>
<dbReference type="PRINTS" id="PR00723">
    <property type="entry name" value="SUBTILISIN"/>
</dbReference>
<feature type="active site" description="Charge relay system" evidence="5">
    <location>
        <position position="341"/>
    </location>
</feature>
<dbReference type="InterPro" id="IPR022398">
    <property type="entry name" value="Peptidase_S8_His-AS"/>
</dbReference>
<dbReference type="PANTHER" id="PTHR43806:SF11">
    <property type="entry name" value="CEREVISIN-RELATED"/>
    <property type="match status" value="1"/>
</dbReference>
<dbReference type="GO" id="GO:0006508">
    <property type="term" value="P:proteolysis"/>
    <property type="evidence" value="ECO:0007669"/>
    <property type="project" value="UniProtKB-KW"/>
</dbReference>
<evidence type="ECO:0000256" key="3">
    <source>
        <dbReference type="ARBA" id="ARBA00022801"/>
    </source>
</evidence>
<evidence type="ECO:0000256" key="4">
    <source>
        <dbReference type="ARBA" id="ARBA00022825"/>
    </source>
</evidence>
<dbReference type="PROSITE" id="PS51892">
    <property type="entry name" value="SUBTILASE"/>
    <property type="match status" value="1"/>
</dbReference>
<reference evidence="11 12" key="1">
    <citation type="submission" date="2019-03" db="EMBL/GenBank/DDBJ databases">
        <title>The genome sequence of Nitrosococcus wardiae strain D1FHST reveals the archetypal metabolic capacity of ammonia-oxidizing Gammaproteobacteria.</title>
        <authorList>
            <person name="Wang L."/>
            <person name="Lim C.K."/>
            <person name="Hanson T.E."/>
            <person name="Dang H."/>
            <person name="Klotz M.G."/>
        </authorList>
    </citation>
    <scope>NUCLEOTIDE SEQUENCE [LARGE SCALE GENOMIC DNA]</scope>
    <source>
        <strain evidence="11 12">D1FHS</strain>
    </source>
</reference>
<dbReference type="Pfam" id="PF00082">
    <property type="entry name" value="Peptidase_S8"/>
    <property type="match status" value="1"/>
</dbReference>
<dbReference type="InterPro" id="IPR013783">
    <property type="entry name" value="Ig-like_fold"/>
</dbReference>
<dbReference type="Proteomes" id="UP000294325">
    <property type="component" value="Chromosome"/>
</dbReference>
<feature type="chain" id="PRO_5020630419" evidence="8">
    <location>
        <begin position="39"/>
        <end position="621"/>
    </location>
</feature>
<evidence type="ECO:0000256" key="6">
    <source>
        <dbReference type="RuleBase" id="RU003355"/>
    </source>
</evidence>
<dbReference type="Gene3D" id="3.40.50.200">
    <property type="entry name" value="Peptidase S8/S53 domain"/>
    <property type="match status" value="1"/>
</dbReference>
<dbReference type="InterPro" id="IPR034054">
    <property type="entry name" value="Pep_S8_PrcA"/>
</dbReference>
<evidence type="ECO:0000313" key="12">
    <source>
        <dbReference type="Proteomes" id="UP000294325"/>
    </source>
</evidence>
<dbReference type="OrthoDB" id="9790784at2"/>
<proteinExistence type="inferred from homology"/>
<feature type="active site" description="Charge relay system" evidence="5">
    <location>
        <position position="156"/>
    </location>
</feature>
<evidence type="ECO:0000256" key="5">
    <source>
        <dbReference type="PROSITE-ProRule" id="PRU01240"/>
    </source>
</evidence>
<dbReference type="SUPFAM" id="SSF52743">
    <property type="entry name" value="Subtilisin-like"/>
    <property type="match status" value="1"/>
</dbReference>
<feature type="signal peptide" evidence="8">
    <location>
        <begin position="1"/>
        <end position="38"/>
    </location>
</feature>
<keyword evidence="3 5" id="KW-0378">Hydrolase</keyword>
<dbReference type="PIRSF" id="PIRSF037901">
    <property type="entry name" value="Subtilisin_rel_Nmul_A1891"/>
    <property type="match status" value="1"/>
</dbReference>
<dbReference type="InterPro" id="IPR036852">
    <property type="entry name" value="Peptidase_S8/S53_dom_sf"/>
</dbReference>
<feature type="region of interest" description="Disordered" evidence="7">
    <location>
        <begin position="595"/>
        <end position="621"/>
    </location>
</feature>
<dbReference type="GO" id="GO:0004252">
    <property type="term" value="F:serine-type endopeptidase activity"/>
    <property type="evidence" value="ECO:0007669"/>
    <property type="project" value="UniProtKB-UniRule"/>
</dbReference>
<dbReference type="InterPro" id="IPR023827">
    <property type="entry name" value="Peptidase_S8_Asp-AS"/>
</dbReference>
<keyword evidence="12" id="KW-1185">Reference proteome</keyword>
<evidence type="ECO:0000259" key="10">
    <source>
        <dbReference type="Pfam" id="PF22148"/>
    </source>
</evidence>
<dbReference type="InterPro" id="IPR054399">
    <property type="entry name" value="Fervidolysin-like_N_prodom"/>
</dbReference>
<dbReference type="Gene3D" id="2.60.40.10">
    <property type="entry name" value="Immunoglobulins"/>
    <property type="match status" value="2"/>
</dbReference>
<protein>
    <submittedName>
        <fullName evidence="11">Peptidase S8</fullName>
    </submittedName>
</protein>
<keyword evidence="8" id="KW-0732">Signal</keyword>
<dbReference type="PROSITE" id="PS00138">
    <property type="entry name" value="SUBTILASE_SER"/>
    <property type="match status" value="1"/>
</dbReference>
<dbReference type="KEGG" id="nwr:E3U44_08505"/>
<dbReference type="EMBL" id="CP038033">
    <property type="protein sequence ID" value="QBQ54544.1"/>
    <property type="molecule type" value="Genomic_DNA"/>
</dbReference>
<dbReference type="InterPro" id="IPR000209">
    <property type="entry name" value="Peptidase_S8/S53_dom"/>
</dbReference>
<feature type="compositionally biased region" description="Gly residues" evidence="7">
    <location>
        <begin position="601"/>
        <end position="610"/>
    </location>
</feature>
<dbReference type="Pfam" id="PF17957">
    <property type="entry name" value="Big_7"/>
    <property type="match status" value="2"/>
</dbReference>
<dbReference type="CDD" id="cd07498">
    <property type="entry name" value="Peptidases_S8_15"/>
    <property type="match status" value="1"/>
</dbReference>
<comment type="similarity">
    <text evidence="1 5 6">Belongs to the peptidase S8 family.</text>
</comment>
<dbReference type="PROSITE" id="PS00137">
    <property type="entry name" value="SUBTILASE_HIS"/>
    <property type="match status" value="1"/>
</dbReference>
<dbReference type="InterPro" id="IPR017315">
    <property type="entry name" value="Pep_S8A_subtilisin_pbac-2"/>
</dbReference>
<feature type="active site" description="Charge relay system" evidence="5">
    <location>
        <position position="189"/>
    </location>
</feature>
<gene>
    <name evidence="11" type="ORF">E3U44_08505</name>
</gene>
<dbReference type="PROSITE" id="PS00136">
    <property type="entry name" value="SUBTILASE_ASP"/>
    <property type="match status" value="1"/>
</dbReference>
<dbReference type="InterPro" id="IPR015500">
    <property type="entry name" value="Peptidase_S8_subtilisin-rel"/>
</dbReference>
<feature type="domain" description="Peptidase S8/S53" evidence="9">
    <location>
        <begin position="147"/>
        <end position="389"/>
    </location>
</feature>
<dbReference type="RefSeq" id="WP_134357741.1">
    <property type="nucleotide sequence ID" value="NZ_CP038033.1"/>
</dbReference>
<name>A0A4P7BZB0_9GAMM</name>
<dbReference type="Pfam" id="PF22148">
    <property type="entry name" value="Fervidolysin_NPro-like"/>
    <property type="match status" value="1"/>
</dbReference>
<dbReference type="AlphaFoldDB" id="A0A4P7BZB0"/>
<keyword evidence="2 5" id="KW-0645">Protease</keyword>
<evidence type="ECO:0000256" key="2">
    <source>
        <dbReference type="ARBA" id="ARBA00022670"/>
    </source>
</evidence>
<feature type="domain" description="Fervidolysin-like N-terminal prodomain" evidence="10">
    <location>
        <begin position="36"/>
        <end position="110"/>
    </location>
</feature>
<dbReference type="PANTHER" id="PTHR43806">
    <property type="entry name" value="PEPTIDASE S8"/>
    <property type="match status" value="1"/>
</dbReference>
<evidence type="ECO:0000256" key="7">
    <source>
        <dbReference type="SAM" id="MobiDB-lite"/>
    </source>
</evidence>
<dbReference type="InterPro" id="IPR050131">
    <property type="entry name" value="Peptidase_S8_subtilisin-like"/>
</dbReference>
<organism evidence="11 12">
    <name type="scientific">Nitrosococcus wardiae</name>
    <dbReference type="NCBI Taxonomy" id="1814290"/>
    <lineage>
        <taxon>Bacteria</taxon>
        <taxon>Pseudomonadati</taxon>
        <taxon>Pseudomonadota</taxon>
        <taxon>Gammaproteobacteria</taxon>
        <taxon>Chromatiales</taxon>
        <taxon>Chromatiaceae</taxon>
        <taxon>Nitrosococcus</taxon>
    </lineage>
</organism>
<keyword evidence="4 5" id="KW-0720">Serine protease</keyword>
<evidence type="ECO:0000313" key="11">
    <source>
        <dbReference type="EMBL" id="QBQ54544.1"/>
    </source>
</evidence>
<evidence type="ECO:0000256" key="8">
    <source>
        <dbReference type="SAM" id="SignalP"/>
    </source>
</evidence>
<sequence length="621" mass="64292">MEHYIARQGARFASRIKTVSILFLLATALPLFMSPAQAEPPAKPWAPGRLLVQPKAGLPDLELNKIFARAGATSKGRIGPLNVHIVNVPEQAEDAVARALARNPHIKFAEKDWVVELSETIPNDPKYPSAWHLPKIAAPLAWDTAFGDNITVAVLDTGVDDTHPDLFGKVLSGWNTASNNSNTWDIHGHGTKVAGTAAASSNNSQGVASIAWNALIMPLRVTDSSNGWAYWSDIAEALTWAADQGAQVANISYDVTNSSTVSNAAQYFRSLGGIVVVAAGNSGSNPGYSDNPYMISVSATTSSDSKASWSSYGHYVDVSAPGEGIWTTTRGGGYGSVSGTSFASPATAGVVALILSANPFLSPGEIESILESTADDLGSSGWDSFYGYGRINAYSAVIAASETNSIDTQAPSVAILSPSEGATVSGTVAIDVSAEDNAGVTRVDLYANGQFLGSDTTSLYGFSWDSTTVADGSVSLTAYAYDAAGNEGVSSTVTVLVDNTPDSSDITPPSVSITEPAEGSTISGTVHITVNASDNTALAAIQLFIDGAMRSATDTSPLSYSWNTRKDTIGFHSISAVAEDRAGNTATTLIIVNVGSDNKGDSGGGKGNSNGNGNEKGGKNK</sequence>